<dbReference type="SUPFAM" id="SSF50156">
    <property type="entry name" value="PDZ domain-like"/>
    <property type="match status" value="1"/>
</dbReference>
<evidence type="ECO:0000256" key="6">
    <source>
        <dbReference type="ARBA" id="ARBA00022801"/>
    </source>
</evidence>
<comment type="similarity">
    <text evidence="3">Belongs to the peptidase M50B family.</text>
</comment>
<evidence type="ECO:0000256" key="10">
    <source>
        <dbReference type="ARBA" id="ARBA00023136"/>
    </source>
</evidence>
<keyword evidence="9" id="KW-0482">Metalloprotease</keyword>
<dbReference type="GO" id="GO:0004222">
    <property type="term" value="F:metalloendopeptidase activity"/>
    <property type="evidence" value="ECO:0007669"/>
    <property type="project" value="InterPro"/>
</dbReference>
<feature type="transmembrane region" description="Helical" evidence="11">
    <location>
        <begin position="7"/>
        <end position="24"/>
    </location>
</feature>
<dbReference type="GO" id="GO:0006508">
    <property type="term" value="P:proteolysis"/>
    <property type="evidence" value="ECO:0007669"/>
    <property type="project" value="UniProtKB-KW"/>
</dbReference>
<evidence type="ECO:0000313" key="13">
    <source>
        <dbReference type="EMBL" id="MVB11916.1"/>
    </source>
</evidence>
<feature type="domain" description="Peptidase M50" evidence="12">
    <location>
        <begin position="13"/>
        <end position="338"/>
    </location>
</feature>
<keyword evidence="8 11" id="KW-1133">Transmembrane helix</keyword>
<comment type="subcellular location">
    <subcellularLocation>
        <location evidence="2">Membrane</location>
        <topology evidence="2">Multi-pass membrane protein</topology>
    </subcellularLocation>
</comment>
<feature type="transmembrane region" description="Helical" evidence="11">
    <location>
        <begin position="95"/>
        <end position="117"/>
    </location>
</feature>
<dbReference type="InterPro" id="IPR004387">
    <property type="entry name" value="Pept_M50_Zn"/>
</dbReference>
<protein>
    <submittedName>
        <fullName evidence="13">Regulator of sigma-W protease RasP</fullName>
        <ecNumber evidence="13">3.4.24.-</ecNumber>
    </submittedName>
</protein>
<evidence type="ECO:0000256" key="5">
    <source>
        <dbReference type="ARBA" id="ARBA00022692"/>
    </source>
</evidence>
<proteinExistence type="inferred from homology"/>
<dbReference type="Proteomes" id="UP000469440">
    <property type="component" value="Unassembled WGS sequence"/>
</dbReference>
<evidence type="ECO:0000256" key="4">
    <source>
        <dbReference type="ARBA" id="ARBA00022670"/>
    </source>
</evidence>
<keyword evidence="7" id="KW-0862">Zinc</keyword>
<evidence type="ECO:0000256" key="11">
    <source>
        <dbReference type="SAM" id="Phobius"/>
    </source>
</evidence>
<accession>A0A6N8I1D0</accession>
<dbReference type="InterPro" id="IPR036034">
    <property type="entry name" value="PDZ_sf"/>
</dbReference>
<comment type="cofactor">
    <cofactor evidence="1">
        <name>Zn(2+)</name>
        <dbReference type="ChEBI" id="CHEBI:29105"/>
    </cofactor>
</comment>
<evidence type="ECO:0000313" key="14">
    <source>
        <dbReference type="Proteomes" id="UP000469440"/>
    </source>
</evidence>
<feature type="transmembrane region" description="Helical" evidence="11">
    <location>
        <begin position="280"/>
        <end position="301"/>
    </location>
</feature>
<keyword evidence="4 13" id="KW-0645">Protease</keyword>
<dbReference type="EC" id="3.4.24.-" evidence="13"/>
<keyword evidence="5 11" id="KW-0812">Transmembrane</keyword>
<dbReference type="RefSeq" id="WP_330594003.1">
    <property type="nucleotide sequence ID" value="NZ_VWXL01000077.1"/>
</dbReference>
<dbReference type="GO" id="GO:0016020">
    <property type="term" value="C:membrane"/>
    <property type="evidence" value="ECO:0007669"/>
    <property type="project" value="UniProtKB-SubCell"/>
</dbReference>
<dbReference type="AlphaFoldDB" id="A0A6N8I1D0"/>
<keyword evidence="6 13" id="KW-0378">Hydrolase</keyword>
<name>A0A6N8I1D0_9FIRM</name>
<evidence type="ECO:0000256" key="8">
    <source>
        <dbReference type="ARBA" id="ARBA00022989"/>
    </source>
</evidence>
<dbReference type="Gene3D" id="2.30.42.10">
    <property type="match status" value="1"/>
</dbReference>
<gene>
    <name evidence="13" type="primary">rasP</name>
    <name evidence="13" type="ORF">CAFE_26450</name>
</gene>
<reference evidence="13 14" key="1">
    <citation type="submission" date="2019-09" db="EMBL/GenBank/DDBJ databases">
        <title>Genome sequence of Clostridium sp. EA1.</title>
        <authorList>
            <person name="Poehlein A."/>
            <person name="Bengelsdorf F.R."/>
            <person name="Daniel R."/>
        </authorList>
    </citation>
    <scope>NUCLEOTIDE SEQUENCE [LARGE SCALE GENOMIC DNA]</scope>
    <source>
        <strain evidence="13 14">EA1</strain>
    </source>
</reference>
<feature type="transmembrane region" description="Helical" evidence="11">
    <location>
        <begin position="324"/>
        <end position="345"/>
    </location>
</feature>
<evidence type="ECO:0000259" key="12">
    <source>
        <dbReference type="Pfam" id="PF02163"/>
    </source>
</evidence>
<comment type="caution">
    <text evidence="13">The sequence shown here is derived from an EMBL/GenBank/DDBJ whole genome shotgun (WGS) entry which is preliminary data.</text>
</comment>
<dbReference type="CDD" id="cd06163">
    <property type="entry name" value="S2P-M50_PDZ_RseP-like"/>
    <property type="match status" value="1"/>
</dbReference>
<keyword evidence="14" id="KW-1185">Reference proteome</keyword>
<dbReference type="PANTHER" id="PTHR42837">
    <property type="entry name" value="REGULATOR OF SIGMA-E PROTEASE RSEP"/>
    <property type="match status" value="1"/>
</dbReference>
<evidence type="ECO:0000256" key="7">
    <source>
        <dbReference type="ARBA" id="ARBA00022833"/>
    </source>
</evidence>
<dbReference type="Pfam" id="PF02163">
    <property type="entry name" value="Peptidase_M50"/>
    <property type="match status" value="1"/>
</dbReference>
<sequence>MIIIIKAILIIIAVLLFGFMIFIHEFGHFFTAKLCGIRVNEFAIGMGPTLFHKQGKETRYSLRLLPIGGFCAMEGEDEESADTGSFGKKPVWKRFLVVVMGAIMNILLGLVLMMTILGQESAFSSTTISQFDQNSALQQAGLKRGDEFISVDHYRIYGDRDLSFALATANPNSVDIEVLRDGKTFTFDNVKFNSRKVNGKSVLTLDFYVLPVDKNFGTLITKSFQDTVSTVRMVWYSLVGFATGKFGFNDVAGPVGAVSAINQAASAGLAQNFMAGLNNILYMIMVLTVNLGVVNLMPFPALDGGKVLFLLVEAVRRKPLQQKYVGIVETAGFCLLMGFMVVVTYSDILRLITGKGLGGA</sequence>
<dbReference type="InterPro" id="IPR008915">
    <property type="entry name" value="Peptidase_M50"/>
</dbReference>
<evidence type="ECO:0000256" key="3">
    <source>
        <dbReference type="ARBA" id="ARBA00007931"/>
    </source>
</evidence>
<keyword evidence="10 11" id="KW-0472">Membrane</keyword>
<dbReference type="PANTHER" id="PTHR42837:SF2">
    <property type="entry name" value="MEMBRANE METALLOPROTEASE ARASP2, CHLOROPLASTIC-RELATED"/>
    <property type="match status" value="1"/>
</dbReference>
<evidence type="ECO:0000256" key="2">
    <source>
        <dbReference type="ARBA" id="ARBA00004141"/>
    </source>
</evidence>
<dbReference type="EMBL" id="VWXL01000077">
    <property type="protein sequence ID" value="MVB11916.1"/>
    <property type="molecule type" value="Genomic_DNA"/>
</dbReference>
<evidence type="ECO:0000256" key="1">
    <source>
        <dbReference type="ARBA" id="ARBA00001947"/>
    </source>
</evidence>
<organism evidence="13 14">
    <name type="scientific">Caproicibacter fermentans</name>
    <dbReference type="NCBI Taxonomy" id="2576756"/>
    <lineage>
        <taxon>Bacteria</taxon>
        <taxon>Bacillati</taxon>
        <taxon>Bacillota</taxon>
        <taxon>Clostridia</taxon>
        <taxon>Eubacteriales</taxon>
        <taxon>Acutalibacteraceae</taxon>
        <taxon>Caproicibacter</taxon>
    </lineage>
</organism>
<evidence type="ECO:0000256" key="9">
    <source>
        <dbReference type="ARBA" id="ARBA00023049"/>
    </source>
</evidence>